<dbReference type="InterPro" id="IPR017452">
    <property type="entry name" value="GPCR_Rhodpsn_7TM"/>
</dbReference>
<evidence type="ECO:0000256" key="2">
    <source>
        <dbReference type="ARBA" id="ARBA00022475"/>
    </source>
</evidence>
<comment type="caution">
    <text evidence="11">The sequence shown here is derived from an EMBL/GenBank/DDBJ whole genome shotgun (WGS) entry which is preliminary data.</text>
</comment>
<evidence type="ECO:0000313" key="12">
    <source>
        <dbReference type="Proteomes" id="UP000186922"/>
    </source>
</evidence>
<evidence type="ECO:0000256" key="1">
    <source>
        <dbReference type="ARBA" id="ARBA00004651"/>
    </source>
</evidence>
<dbReference type="EMBL" id="BDGG01000005">
    <property type="protein sequence ID" value="GAU98895.1"/>
    <property type="molecule type" value="Genomic_DNA"/>
</dbReference>
<dbReference type="OrthoDB" id="10034726at2759"/>
<protein>
    <recommendedName>
        <fullName evidence="10">G-protein coupled receptors family 1 profile domain-containing protein</fullName>
    </recommendedName>
</protein>
<feature type="transmembrane region" description="Helical" evidence="9">
    <location>
        <begin position="28"/>
        <end position="52"/>
    </location>
</feature>
<dbReference type="AlphaFoldDB" id="A0A1D1VDM1"/>
<accession>A0A1D1VDM1</accession>
<evidence type="ECO:0000256" key="5">
    <source>
        <dbReference type="ARBA" id="ARBA00023040"/>
    </source>
</evidence>
<feature type="transmembrane region" description="Helical" evidence="9">
    <location>
        <begin position="64"/>
        <end position="83"/>
    </location>
</feature>
<feature type="transmembrane region" description="Helical" evidence="9">
    <location>
        <begin position="143"/>
        <end position="165"/>
    </location>
</feature>
<name>A0A1D1VDM1_RAMVA</name>
<proteinExistence type="predicted"/>
<dbReference type="PANTHER" id="PTHR24249:SF406">
    <property type="entry name" value="G-PROTEIN COUPLED RECEPTORS FAMILY 1 PROFILE DOMAIN-CONTAINING PROTEIN"/>
    <property type="match status" value="1"/>
</dbReference>
<dbReference type="GO" id="GO:0005886">
    <property type="term" value="C:plasma membrane"/>
    <property type="evidence" value="ECO:0007669"/>
    <property type="project" value="UniProtKB-SubCell"/>
</dbReference>
<feature type="transmembrane region" description="Helical" evidence="9">
    <location>
        <begin position="103"/>
        <end position="122"/>
    </location>
</feature>
<keyword evidence="4 9" id="KW-1133">Transmembrane helix</keyword>
<dbReference type="Pfam" id="PF00001">
    <property type="entry name" value="7tm_1"/>
    <property type="match status" value="1"/>
</dbReference>
<keyword evidence="12" id="KW-1185">Reference proteome</keyword>
<dbReference type="PANTHER" id="PTHR24249">
    <property type="entry name" value="HISTAMINE RECEPTOR-RELATED G-PROTEIN COUPLED RECEPTOR"/>
    <property type="match status" value="1"/>
</dbReference>
<evidence type="ECO:0000313" key="11">
    <source>
        <dbReference type="EMBL" id="GAU98895.1"/>
    </source>
</evidence>
<dbReference type="PRINTS" id="PR00237">
    <property type="entry name" value="GPCRRHODOPSN"/>
</dbReference>
<dbReference type="Gene3D" id="1.20.1070.10">
    <property type="entry name" value="Rhodopsin 7-helix transmembrane proteins"/>
    <property type="match status" value="1"/>
</dbReference>
<dbReference type="InterPro" id="IPR050569">
    <property type="entry name" value="TAAR"/>
</dbReference>
<dbReference type="GO" id="GO:0004930">
    <property type="term" value="F:G protein-coupled receptor activity"/>
    <property type="evidence" value="ECO:0007669"/>
    <property type="project" value="UniProtKB-KW"/>
</dbReference>
<evidence type="ECO:0000256" key="8">
    <source>
        <dbReference type="ARBA" id="ARBA00023224"/>
    </source>
</evidence>
<dbReference type="Proteomes" id="UP000186922">
    <property type="component" value="Unassembled WGS sequence"/>
</dbReference>
<dbReference type="InterPro" id="IPR000276">
    <property type="entry name" value="GPCR_Rhodpsn"/>
</dbReference>
<organism evidence="11 12">
    <name type="scientific">Ramazzottius varieornatus</name>
    <name type="common">Water bear</name>
    <name type="synonym">Tardigrade</name>
    <dbReference type="NCBI Taxonomy" id="947166"/>
    <lineage>
        <taxon>Eukaryota</taxon>
        <taxon>Metazoa</taxon>
        <taxon>Ecdysozoa</taxon>
        <taxon>Tardigrada</taxon>
        <taxon>Eutardigrada</taxon>
        <taxon>Parachela</taxon>
        <taxon>Hypsibioidea</taxon>
        <taxon>Ramazzottiidae</taxon>
        <taxon>Ramazzottius</taxon>
    </lineage>
</organism>
<dbReference type="CDD" id="cd00637">
    <property type="entry name" value="7tm_classA_rhodopsin-like"/>
    <property type="match status" value="1"/>
</dbReference>
<evidence type="ECO:0000256" key="6">
    <source>
        <dbReference type="ARBA" id="ARBA00023136"/>
    </source>
</evidence>
<keyword evidence="3 9" id="KW-0812">Transmembrane</keyword>
<evidence type="ECO:0000256" key="7">
    <source>
        <dbReference type="ARBA" id="ARBA00023170"/>
    </source>
</evidence>
<evidence type="ECO:0000259" key="10">
    <source>
        <dbReference type="PROSITE" id="PS50262"/>
    </source>
</evidence>
<keyword evidence="8" id="KW-0807">Transducer</keyword>
<keyword evidence="7" id="KW-0675">Receptor</keyword>
<evidence type="ECO:0000256" key="3">
    <source>
        <dbReference type="ARBA" id="ARBA00022692"/>
    </source>
</evidence>
<reference evidence="11 12" key="1">
    <citation type="journal article" date="2016" name="Nat. Commun.">
        <title>Extremotolerant tardigrade genome and improved radiotolerance of human cultured cells by tardigrade-unique protein.</title>
        <authorList>
            <person name="Hashimoto T."/>
            <person name="Horikawa D.D."/>
            <person name="Saito Y."/>
            <person name="Kuwahara H."/>
            <person name="Kozuka-Hata H."/>
            <person name="Shin-I T."/>
            <person name="Minakuchi Y."/>
            <person name="Ohishi K."/>
            <person name="Motoyama A."/>
            <person name="Aizu T."/>
            <person name="Enomoto A."/>
            <person name="Kondo K."/>
            <person name="Tanaka S."/>
            <person name="Hara Y."/>
            <person name="Koshikawa S."/>
            <person name="Sagara H."/>
            <person name="Miura T."/>
            <person name="Yokobori S."/>
            <person name="Miyagawa K."/>
            <person name="Suzuki Y."/>
            <person name="Kubo T."/>
            <person name="Oyama M."/>
            <person name="Kohara Y."/>
            <person name="Fujiyama A."/>
            <person name="Arakawa K."/>
            <person name="Katayama T."/>
            <person name="Toyoda A."/>
            <person name="Kunieda T."/>
        </authorList>
    </citation>
    <scope>NUCLEOTIDE SEQUENCE [LARGE SCALE GENOMIC DNA]</scope>
    <source>
        <strain evidence="11 12">YOKOZUNA-1</strain>
    </source>
</reference>
<feature type="domain" description="G-protein coupled receptors family 1 profile" evidence="10">
    <location>
        <begin position="44"/>
        <end position="158"/>
    </location>
</feature>
<dbReference type="STRING" id="947166.A0A1D1VDM1"/>
<dbReference type="PROSITE" id="PS50262">
    <property type="entry name" value="G_PROTEIN_RECEP_F1_2"/>
    <property type="match status" value="1"/>
</dbReference>
<evidence type="ECO:0000256" key="4">
    <source>
        <dbReference type="ARBA" id="ARBA00022989"/>
    </source>
</evidence>
<keyword evidence="6 9" id="KW-0472">Membrane</keyword>
<keyword evidence="5" id="KW-0297">G-protein coupled receptor</keyword>
<evidence type="ECO:0000256" key="9">
    <source>
        <dbReference type="SAM" id="Phobius"/>
    </source>
</evidence>
<dbReference type="SUPFAM" id="SSF81321">
    <property type="entry name" value="Family A G protein-coupled receptor-like"/>
    <property type="match status" value="1"/>
</dbReference>
<comment type="subcellular location">
    <subcellularLocation>
        <location evidence="1">Cell membrane</location>
        <topology evidence="1">Multi-pass membrane protein</topology>
    </subcellularLocation>
</comment>
<gene>
    <name evidence="11" type="primary">RvY_09977</name>
    <name evidence="11" type="synonym">RvY_09977.2</name>
    <name evidence="11" type="ORF">RvY_09977-2</name>
</gene>
<keyword evidence="2" id="KW-1003">Cell membrane</keyword>
<sequence>MEALLRYPPVNMTTTPAPPEYMHPPFNYILGAIFAFLIIFSVSGNLLVLLIIARFRRMRTRTNLLLANMSAIDLLTGALAMPFSMVTAIHGGNWKLGDTACQINGFFVALFIASSIHTLMYLSIHKYVSIRNVFKHSITTKHIILMVIATWIWGLLFATGLVAGWTTIEHKHGATQVRYGMAGIRYGYFRVEMAKPDRFLERNDRKSSKFMIVR</sequence>